<accession>A0A0E9STV5</accession>
<name>A0A0E9STV5_ANGAN</name>
<feature type="transmembrane region" description="Helical" evidence="1">
    <location>
        <begin position="42"/>
        <end position="62"/>
    </location>
</feature>
<reference evidence="2" key="1">
    <citation type="submission" date="2014-11" db="EMBL/GenBank/DDBJ databases">
        <authorList>
            <person name="Amaro Gonzalez C."/>
        </authorList>
    </citation>
    <scope>NUCLEOTIDE SEQUENCE</scope>
</reference>
<evidence type="ECO:0000256" key="1">
    <source>
        <dbReference type="SAM" id="Phobius"/>
    </source>
</evidence>
<protein>
    <submittedName>
        <fullName evidence="2">Uncharacterized protein</fullName>
    </submittedName>
</protein>
<dbReference type="AlphaFoldDB" id="A0A0E9STV5"/>
<evidence type="ECO:0000313" key="2">
    <source>
        <dbReference type="EMBL" id="JAH44697.1"/>
    </source>
</evidence>
<keyword evidence="1" id="KW-1133">Transmembrane helix</keyword>
<sequence>MDVDVAIHLSTAVSPVKMEDLLDFQKFKCLHQYSPLDVTKHILTYLVGSEYLISSLTLLFLLQY</sequence>
<organism evidence="2">
    <name type="scientific">Anguilla anguilla</name>
    <name type="common">European freshwater eel</name>
    <name type="synonym">Muraena anguilla</name>
    <dbReference type="NCBI Taxonomy" id="7936"/>
    <lineage>
        <taxon>Eukaryota</taxon>
        <taxon>Metazoa</taxon>
        <taxon>Chordata</taxon>
        <taxon>Craniata</taxon>
        <taxon>Vertebrata</taxon>
        <taxon>Euteleostomi</taxon>
        <taxon>Actinopterygii</taxon>
        <taxon>Neopterygii</taxon>
        <taxon>Teleostei</taxon>
        <taxon>Anguilliformes</taxon>
        <taxon>Anguillidae</taxon>
        <taxon>Anguilla</taxon>
    </lineage>
</organism>
<keyword evidence="1" id="KW-0812">Transmembrane</keyword>
<keyword evidence="1" id="KW-0472">Membrane</keyword>
<proteinExistence type="predicted"/>
<reference evidence="2" key="2">
    <citation type="journal article" date="2015" name="Fish Shellfish Immunol.">
        <title>Early steps in the European eel (Anguilla anguilla)-Vibrio vulnificus interaction in the gills: Role of the RtxA13 toxin.</title>
        <authorList>
            <person name="Callol A."/>
            <person name="Pajuelo D."/>
            <person name="Ebbesson L."/>
            <person name="Teles M."/>
            <person name="MacKenzie S."/>
            <person name="Amaro C."/>
        </authorList>
    </citation>
    <scope>NUCLEOTIDE SEQUENCE</scope>
</reference>
<dbReference type="EMBL" id="GBXM01063880">
    <property type="protein sequence ID" value="JAH44697.1"/>
    <property type="molecule type" value="Transcribed_RNA"/>
</dbReference>